<organism evidence="2">
    <name type="scientific">hydrothermal vent metagenome</name>
    <dbReference type="NCBI Taxonomy" id="652676"/>
    <lineage>
        <taxon>unclassified sequences</taxon>
        <taxon>metagenomes</taxon>
        <taxon>ecological metagenomes</taxon>
    </lineage>
</organism>
<dbReference type="InterPro" id="IPR029063">
    <property type="entry name" value="SAM-dependent_MTases_sf"/>
</dbReference>
<gene>
    <name evidence="2" type="ORF">MNBD_BACTEROID06-903</name>
</gene>
<dbReference type="AlphaFoldDB" id="A0A3B0UC27"/>
<proteinExistence type="predicted"/>
<dbReference type="Pfam" id="PF08242">
    <property type="entry name" value="Methyltransf_12"/>
    <property type="match status" value="1"/>
</dbReference>
<feature type="domain" description="Methyltransferase type 12" evidence="1">
    <location>
        <begin position="40"/>
        <end position="132"/>
    </location>
</feature>
<dbReference type="Gene3D" id="3.40.50.150">
    <property type="entry name" value="Vaccinia Virus protein VP39"/>
    <property type="match status" value="1"/>
</dbReference>
<reference evidence="2" key="1">
    <citation type="submission" date="2018-06" db="EMBL/GenBank/DDBJ databases">
        <authorList>
            <person name="Zhirakovskaya E."/>
        </authorList>
    </citation>
    <scope>NUCLEOTIDE SEQUENCE</scope>
</reference>
<dbReference type="InterPro" id="IPR013217">
    <property type="entry name" value="Methyltransf_12"/>
</dbReference>
<name>A0A3B0UC27_9ZZZZ</name>
<evidence type="ECO:0000259" key="1">
    <source>
        <dbReference type="Pfam" id="PF08242"/>
    </source>
</evidence>
<accession>A0A3B0UC27</accession>
<sequence length="202" mass="22746">MGFNGIAKYYSNLSRFVFGSTLETAKVALFNKIPEHAKVLIIGGGSGVSLKHLLSANSSIEVDFVESSFEMIKLAKTEIGNDKRANFICKTIETFDGAGYDVIITEFFFDLFKKQKIENLVSTIALKLNINGCWIDTDFRITKLGYHGLVLKAMYMFFKIIAQIEVGKLVEFIPVMKEANFKLKKRIVFKRGLIASCLFVRS</sequence>
<evidence type="ECO:0000313" key="2">
    <source>
        <dbReference type="EMBL" id="VAW28028.1"/>
    </source>
</evidence>
<dbReference type="EMBL" id="UOES01000338">
    <property type="protein sequence ID" value="VAW28028.1"/>
    <property type="molecule type" value="Genomic_DNA"/>
</dbReference>
<dbReference type="SUPFAM" id="SSF53335">
    <property type="entry name" value="S-adenosyl-L-methionine-dependent methyltransferases"/>
    <property type="match status" value="1"/>
</dbReference>
<protein>
    <recommendedName>
        <fullName evidence="1">Methyltransferase type 12 domain-containing protein</fullName>
    </recommendedName>
</protein>